<dbReference type="InterPro" id="IPR020845">
    <property type="entry name" value="AMP-binding_CS"/>
</dbReference>
<feature type="domain" description="AMP-binding enzyme C-terminal" evidence="2">
    <location>
        <begin position="425"/>
        <end position="500"/>
    </location>
</feature>
<dbReference type="Gene3D" id="3.30.300.30">
    <property type="match status" value="1"/>
</dbReference>
<comment type="caution">
    <text evidence="3">The sequence shown here is derived from an EMBL/GenBank/DDBJ whole genome shotgun (WGS) entry which is preliminary data.</text>
</comment>
<dbReference type="Pfam" id="PF00501">
    <property type="entry name" value="AMP-binding"/>
    <property type="match status" value="1"/>
</dbReference>
<keyword evidence="3" id="KW-0436">Ligase</keyword>
<name>A0ABX0FKU1_9BURK</name>
<dbReference type="GO" id="GO:0016874">
    <property type="term" value="F:ligase activity"/>
    <property type="evidence" value="ECO:0007669"/>
    <property type="project" value="UniProtKB-KW"/>
</dbReference>
<reference evidence="4" key="1">
    <citation type="submission" date="2023-07" db="EMBL/GenBank/DDBJ databases">
        <title>Duganella aceri sp. nov., isolated from tree sap.</title>
        <authorList>
            <person name="Kim I.S."/>
        </authorList>
    </citation>
    <scope>NUCLEOTIDE SEQUENCE [LARGE SCALE GENOMIC DNA]</scope>
    <source>
        <strain evidence="4">SAP-35</strain>
    </source>
</reference>
<dbReference type="CDD" id="cd17631">
    <property type="entry name" value="FACL_FadD13-like"/>
    <property type="match status" value="1"/>
</dbReference>
<dbReference type="SUPFAM" id="SSF56801">
    <property type="entry name" value="Acetyl-CoA synthetase-like"/>
    <property type="match status" value="1"/>
</dbReference>
<evidence type="ECO:0000259" key="2">
    <source>
        <dbReference type="Pfam" id="PF13193"/>
    </source>
</evidence>
<feature type="domain" description="AMP-dependent synthetase/ligase" evidence="1">
    <location>
        <begin position="8"/>
        <end position="374"/>
    </location>
</feature>
<dbReference type="EMBL" id="JAADJT010000005">
    <property type="protein sequence ID" value="NGZ85145.1"/>
    <property type="molecule type" value="Genomic_DNA"/>
</dbReference>
<dbReference type="PANTHER" id="PTHR43767">
    <property type="entry name" value="LONG-CHAIN-FATTY-ACID--COA LIGASE"/>
    <property type="match status" value="1"/>
</dbReference>
<dbReference type="Gene3D" id="3.40.50.12780">
    <property type="entry name" value="N-terminal domain of ligase-like"/>
    <property type="match status" value="1"/>
</dbReference>
<dbReference type="InterPro" id="IPR000873">
    <property type="entry name" value="AMP-dep_synth/lig_dom"/>
</dbReference>
<dbReference type="PROSITE" id="PS00455">
    <property type="entry name" value="AMP_BINDING"/>
    <property type="match status" value="1"/>
</dbReference>
<evidence type="ECO:0000313" key="4">
    <source>
        <dbReference type="Proteomes" id="UP000666369"/>
    </source>
</evidence>
<organism evidence="3 4">
    <name type="scientific">Duganella aceris</name>
    <dbReference type="NCBI Taxonomy" id="2703883"/>
    <lineage>
        <taxon>Bacteria</taxon>
        <taxon>Pseudomonadati</taxon>
        <taxon>Pseudomonadota</taxon>
        <taxon>Betaproteobacteria</taxon>
        <taxon>Burkholderiales</taxon>
        <taxon>Oxalobacteraceae</taxon>
        <taxon>Telluria group</taxon>
        <taxon>Duganella</taxon>
    </lineage>
</organism>
<protein>
    <submittedName>
        <fullName evidence="3">Long-chain fatty acid--CoA ligase</fullName>
    </submittedName>
</protein>
<dbReference type="InterPro" id="IPR050237">
    <property type="entry name" value="ATP-dep_AMP-bd_enzyme"/>
</dbReference>
<accession>A0ABX0FKU1</accession>
<dbReference type="Proteomes" id="UP000666369">
    <property type="component" value="Unassembled WGS sequence"/>
</dbReference>
<keyword evidence="4" id="KW-1185">Reference proteome</keyword>
<dbReference type="Pfam" id="PF13193">
    <property type="entry name" value="AMP-binding_C"/>
    <property type="match status" value="1"/>
</dbReference>
<evidence type="ECO:0000313" key="3">
    <source>
        <dbReference type="EMBL" id="NGZ85145.1"/>
    </source>
</evidence>
<dbReference type="PANTHER" id="PTHR43767:SF1">
    <property type="entry name" value="NONRIBOSOMAL PEPTIDE SYNTHASE PES1 (EUROFUNG)-RELATED"/>
    <property type="match status" value="1"/>
</dbReference>
<dbReference type="InterPro" id="IPR045851">
    <property type="entry name" value="AMP-bd_C_sf"/>
</dbReference>
<sequence length="519" mass="55750">MYITQVLHRNLQQFPERPMTIHGERQQTVDQFVDRVARLAGALRLLGVEEGDRVAMLALNSDRYLEYLFAVPWAGAVLNPCNTRWSAKENAYALADSGSKILIVDDSFKAMAPALRAEAPSITHLVYAGDGEPPAGMLSYEALLAAAPPLADARRGGDQLFGIFYTGGTTGFPKGVMLSHSAFWSSQIALMAGEVGEPGEVMLRAAPMFHLADMAFGYAATLLGATHVIVPAFHPVAVIEAIARHGVMATLLVPTMIQMLVQHPDASRAKLGSLRYLAYGGSPIQEQVLSDLLTMLPGLRLTQAYGQTEMSPVVTILGPEQHGREGAAAGLLRSCGRAGMAVEVRVLDAGGDPVAPGCVGEIVARGPNMMSGYWNKPDETRLALSADGWLHTGDAGCMDENGYLFIVDRVKDMIVSGGENVFSAEVENALAKHPDVAMCAVIGIPDARWGEMVHAVVVARPGRAPTPQQLIAHCRELIAGYKCPKSVELREALPLSGAGKVLKTSLREPFWRNEGRRVR</sequence>
<dbReference type="InterPro" id="IPR025110">
    <property type="entry name" value="AMP-bd_C"/>
</dbReference>
<dbReference type="InterPro" id="IPR042099">
    <property type="entry name" value="ANL_N_sf"/>
</dbReference>
<dbReference type="NCBIfam" id="NF004837">
    <property type="entry name" value="PRK06187.1"/>
    <property type="match status" value="1"/>
</dbReference>
<proteinExistence type="predicted"/>
<dbReference type="RefSeq" id="WP_166103300.1">
    <property type="nucleotide sequence ID" value="NZ_JAADJT010000005.1"/>
</dbReference>
<evidence type="ECO:0000259" key="1">
    <source>
        <dbReference type="Pfam" id="PF00501"/>
    </source>
</evidence>
<gene>
    <name evidence="3" type="ORF">GW587_12885</name>
</gene>